<dbReference type="GO" id="GO:0000146">
    <property type="term" value="F:microfilament motor activity"/>
    <property type="evidence" value="ECO:0007669"/>
    <property type="project" value="TreeGrafter"/>
</dbReference>
<dbReference type="InterPro" id="IPR027417">
    <property type="entry name" value="P-loop_NTPase"/>
</dbReference>
<sequence length="2295" mass="251278">MGSLQYAKESILLQTIKLVAENDKRTQALELAGAVTWQAKSATLTASLADALMGNTKLTALNLSRCNIGDGAMAKLADALRHNATLYDLDLSDNKLGRPGLVCLAQALATNVGVEKLDLTGHRINSDVCSAFVTMFETNFTLCRLTWKLEVSGYNLKFTELTNRNTEIDRCVKEAKDFTDLLPQEMRANPPPLEPRIVPDPDDEEFGMEVGEAGQMVWCQVEGKWELGTVAGTRKRKLVVEVEGEEHDFEVKDVTPFEPSHARDLPNMVQMQNLHEAPLLYLLQRRLKDGRIYTWAGDVLLALNPYVRIPELYQLSKFLEPVVGEHVVVSATPAHDRDPIPHIYSIAKRSYISLVSMMALDHNEVTRLASEGHHIDQSVLISGESGAGKTEASKQVLEYLTAASRAAKQSKTRHLSDSHPPLSRLGDVTERAGAAPDPTWSIGDFSDHHGKESVSVESLLREASPVLEAFGNAKTIRNDNSSRFGKFTAVQYGKTVGSGIIGASTETYLLERSRVVDVGQGERNYHIFYQLLTDSAVRERWKLPTADKLAYLSYKGTVATVDGANDAKEFAAVKRALETFGVKTEDQKMVWQLLAAVLLLGTVEFTPSDGSKESGDAEVAEVADDSTLKKAAEALGCSADELRFPLLSKNMRVMNDTIVQYFTCKAASQARDALAKIIFAALFDWMVARVNETSRYTGSDSHSIGILDIFGFEQLKTNSFEQLCINYVNEMLQEQFNESVFSADRRLLASEGIEIDDGALQSSAARLALMTRLLQGLDDQCRLGERGSDAEFVQEIGQQHTVRGICQLEQRGVFSIVHYAGKVFYTAEGFVMKNQDQMSGDMLTLMHECSALDMLADELRLKDDPRYRSDTGASYREQSQSTPTPRVSVSDAGSYASSFRSPSTAQEENSMRRGPEESSMRRGPEESSMRRDGKDGKGTKTTKPKAAPKAVTLGARLRAGIGEVSSTGKASSDGLIGLLRKTSLHYVRCVKPNDSMAAFGFEQGRVLRQLQYSGVLEMVRIRRQGFPGRMPFSDFAQRYAPLILDLIDTGIDELATTRTVSISRNKSMSTRVRKQSSVSSPKVPDVVKEGLGARRMSRGVSITDLHGSGTGRRGSAAVIGGLIGKVKDAFTRPEDKDEGSQEMQEMREAEKRGRGACLAILRRANLHEHRHYQFGKTLLFLRNGVEGVLQAAIAKQMMAITWFQKTARVRVAVALYAKAKAAVLRIQCAARCRRARKVLASRRLFKAQQKKARLIVRILEPRVRPWLLKRKASTATIQRLARGMLARKLLYRMKIYAARSKPLVRLRHWGRLIVLVNHGARAFVRAGLACAARRAKRARAVVSLQAMARGRKSRLWVRRRLAATKRLQRKVRSKVLRLSVEAALIDTMNRAFRCIFNDDQDGMQILLRELPQLLLVRQNRAGQRASLFHAAAAGGAIRIAPELAMAMHAAAIKAGRQVPPKLEEGATAEDLAEARLSEAVRYCAQLRDSTGRTPIHYAARHGELTFIQWASSIISVRPSDAILEKEKLEQASTADPEVKRAVIPLVLPAGGPRSKHLVVLGQATLKIYSLPSGVVELEAASASIQGKNPTLKLATEKLLYRRSDDRSKRDCIEVVIIKKGGRKLQQMAMFESQAAEDVLEMHMGNASLLRSWMAAFHSPRYLLSRGMHLVSAVAGKTKAPRQVDLWERVALVNMYDATGETPLHAALRGAVPGETAERVRLLAWLLDAGATPALPTAAKGMPVDPLELLLERAAASQSDESDAMFCELLQLLLSRAHSSLAPAELSARVDVLKPAYSPKLLDCAPKTQALLMRSPLPAPSIDSMFAPMPTPSEANEGRSLVLLSLARVDLAGSGFEDVPHPKMGLTVSMVHEPATGGAAVKAVVTGAGGGLAERSAKFEQMNPEGRARSSTGAGGVARKRLATLVAEQRSGAPLQSASMDHSSTLWWHSTWSAPYLPGEEGALLLVSLVQTGSGVDEIVGWAAQPCDELGEIHAQLYPAPLPSSLSEAKYPRSEPLEAWLHGELSLALTGSHAAYLQRHPDAVRQESPSPPPQDSKGGVFRRGSIIFSPFLSPRRRSTHVGPPSPVRPNKATDKLSTSSPSPKSANTALNRAIAVLEDLPEPPKTLAALLAVELGLEEILPRDRLITIVSAAAEAAKGAQPLLALRGYSFAFTQSGHAAMLLSIGNMHLKLHNLDAATEVYQYLDSGGIALTADQRTVLVDKIGELQEQRRISQAGPQGLSSPRPEYMKRASVRHQIMDTNHINELEGKETLRDVEDVLRSPKSRAQSVAHNAEI</sequence>
<dbReference type="SUPFAM" id="SSF52540">
    <property type="entry name" value="P-loop containing nucleoside triphosphate hydrolases"/>
    <property type="match status" value="1"/>
</dbReference>
<evidence type="ECO:0000256" key="2">
    <source>
        <dbReference type="ARBA" id="ARBA00022840"/>
    </source>
</evidence>
<keyword evidence="5 6" id="KW-0009">Actin-binding</keyword>
<dbReference type="GO" id="GO:0005524">
    <property type="term" value="F:ATP binding"/>
    <property type="evidence" value="ECO:0007669"/>
    <property type="project" value="UniProtKB-UniRule"/>
</dbReference>
<dbReference type="SMART" id="SM00368">
    <property type="entry name" value="LRR_RI"/>
    <property type="match status" value="2"/>
</dbReference>
<dbReference type="SUPFAM" id="SSF52047">
    <property type="entry name" value="RNI-like"/>
    <property type="match status" value="1"/>
</dbReference>
<dbReference type="PROSITE" id="PS50096">
    <property type="entry name" value="IQ"/>
    <property type="match status" value="2"/>
</dbReference>
<comment type="similarity">
    <text evidence="6">Belongs to the TRAFAC class myosin-kinesin ATPase superfamily. Myosin family.</text>
</comment>
<dbReference type="InterPro" id="IPR032675">
    <property type="entry name" value="LRR_dom_sf"/>
</dbReference>
<feature type="region of interest" description="Disordered" evidence="7">
    <location>
        <begin position="865"/>
        <end position="949"/>
    </location>
</feature>
<feature type="binding site" evidence="6">
    <location>
        <begin position="383"/>
        <end position="390"/>
    </location>
    <ligand>
        <name>ATP</name>
        <dbReference type="ChEBI" id="CHEBI:30616"/>
    </ligand>
</feature>
<dbReference type="InterPro" id="IPR036961">
    <property type="entry name" value="Kinesin_motor_dom_sf"/>
</dbReference>
<proteinExistence type="inferred from homology"/>
<evidence type="ECO:0000256" key="1">
    <source>
        <dbReference type="ARBA" id="ARBA00022741"/>
    </source>
</evidence>
<feature type="compositionally biased region" description="Low complexity" evidence="7">
    <location>
        <begin position="939"/>
        <end position="949"/>
    </location>
</feature>
<evidence type="ECO:0000256" key="3">
    <source>
        <dbReference type="ARBA" id="ARBA00023123"/>
    </source>
</evidence>
<evidence type="ECO:0000259" key="8">
    <source>
        <dbReference type="PROSITE" id="PS51456"/>
    </source>
</evidence>
<feature type="compositionally biased region" description="Polar residues" evidence="7">
    <location>
        <begin position="2094"/>
        <end position="2105"/>
    </location>
</feature>
<dbReference type="EMBL" id="JBGBPQ010000009">
    <property type="protein sequence ID" value="KAL1519924.1"/>
    <property type="molecule type" value="Genomic_DNA"/>
</dbReference>
<dbReference type="SMART" id="SM00242">
    <property type="entry name" value="MYSc"/>
    <property type="match status" value="1"/>
</dbReference>
<dbReference type="Gene3D" id="1.20.120.720">
    <property type="entry name" value="Myosin VI head, motor domain, U50 subdomain"/>
    <property type="match status" value="1"/>
</dbReference>
<dbReference type="Pfam" id="PF13516">
    <property type="entry name" value="LRR_6"/>
    <property type="match status" value="2"/>
</dbReference>
<feature type="compositionally biased region" description="Polar residues" evidence="7">
    <location>
        <begin position="876"/>
        <end position="887"/>
    </location>
</feature>
<feature type="region of interest" description="Disordered" evidence="7">
    <location>
        <begin position="2041"/>
        <end position="2060"/>
    </location>
</feature>
<dbReference type="GO" id="GO:0016459">
    <property type="term" value="C:myosin complex"/>
    <property type="evidence" value="ECO:0007669"/>
    <property type="project" value="UniProtKB-KW"/>
</dbReference>
<feature type="domain" description="Myosin motor" evidence="8">
    <location>
        <begin position="263"/>
        <end position="1194"/>
    </location>
</feature>
<dbReference type="Gene3D" id="3.80.10.10">
    <property type="entry name" value="Ribonuclease Inhibitor"/>
    <property type="match status" value="1"/>
</dbReference>
<accession>A0AB34JGY1</accession>
<dbReference type="GO" id="GO:0051015">
    <property type="term" value="F:actin filament binding"/>
    <property type="evidence" value="ECO:0007669"/>
    <property type="project" value="TreeGrafter"/>
</dbReference>
<feature type="region of interest" description="Disordered" evidence="7">
    <location>
        <begin position="2073"/>
        <end position="2105"/>
    </location>
</feature>
<dbReference type="CDD" id="cd00124">
    <property type="entry name" value="MYSc"/>
    <property type="match status" value="1"/>
</dbReference>
<keyword evidence="4 6" id="KW-0505">Motor protein</keyword>
<dbReference type="SMART" id="SM00015">
    <property type="entry name" value="IQ"/>
    <property type="match status" value="3"/>
</dbReference>
<evidence type="ECO:0000256" key="5">
    <source>
        <dbReference type="ARBA" id="ARBA00023203"/>
    </source>
</evidence>
<keyword evidence="2 6" id="KW-0067">ATP-binding</keyword>
<dbReference type="InterPro" id="IPR001609">
    <property type="entry name" value="Myosin_head_motor_dom-like"/>
</dbReference>
<dbReference type="Pfam" id="PF00063">
    <property type="entry name" value="Myosin_head"/>
    <property type="match status" value="2"/>
</dbReference>
<reference evidence="9 10" key="1">
    <citation type="journal article" date="2024" name="Science">
        <title>Giant polyketide synthase enzymes in the biosynthesis of giant marine polyether toxins.</title>
        <authorList>
            <person name="Fallon T.R."/>
            <person name="Shende V.V."/>
            <person name="Wierzbicki I.H."/>
            <person name="Pendleton A.L."/>
            <person name="Watervoot N.F."/>
            <person name="Auber R.P."/>
            <person name="Gonzalez D.J."/>
            <person name="Wisecaver J.H."/>
            <person name="Moore B.S."/>
        </authorList>
    </citation>
    <scope>NUCLEOTIDE SEQUENCE [LARGE SCALE GENOMIC DNA]</scope>
    <source>
        <strain evidence="9 10">12B1</strain>
    </source>
</reference>
<dbReference type="Gene3D" id="3.40.850.10">
    <property type="entry name" value="Kinesin motor domain"/>
    <property type="match status" value="2"/>
</dbReference>
<evidence type="ECO:0000313" key="9">
    <source>
        <dbReference type="EMBL" id="KAL1519924.1"/>
    </source>
</evidence>
<gene>
    <name evidence="9" type="ORF">AB1Y20_023412</name>
</gene>
<dbReference type="Gene3D" id="1.10.10.820">
    <property type="match status" value="1"/>
</dbReference>
<dbReference type="GO" id="GO:0016020">
    <property type="term" value="C:membrane"/>
    <property type="evidence" value="ECO:0007669"/>
    <property type="project" value="TreeGrafter"/>
</dbReference>
<protein>
    <recommendedName>
        <fullName evidence="8">Myosin motor domain-containing protein</fullName>
    </recommendedName>
</protein>
<evidence type="ECO:0000313" key="10">
    <source>
        <dbReference type="Proteomes" id="UP001515480"/>
    </source>
</evidence>
<evidence type="ECO:0000256" key="7">
    <source>
        <dbReference type="SAM" id="MobiDB-lite"/>
    </source>
</evidence>
<dbReference type="Gene3D" id="1.25.40.20">
    <property type="entry name" value="Ankyrin repeat-containing domain"/>
    <property type="match status" value="1"/>
</dbReference>
<keyword evidence="1 6" id="KW-0547">Nucleotide-binding</keyword>
<name>A0AB34JGY1_PRYPA</name>
<feature type="compositionally biased region" description="Polar residues" evidence="7">
    <location>
        <begin position="895"/>
        <end position="908"/>
    </location>
</feature>
<dbReference type="GO" id="GO:0007015">
    <property type="term" value="P:actin filament organization"/>
    <property type="evidence" value="ECO:0007669"/>
    <property type="project" value="TreeGrafter"/>
</dbReference>
<dbReference type="Gene3D" id="6.20.240.20">
    <property type="match status" value="1"/>
</dbReference>
<evidence type="ECO:0000256" key="4">
    <source>
        <dbReference type="ARBA" id="ARBA00023175"/>
    </source>
</evidence>
<dbReference type="PANTHER" id="PTHR13140:SF845">
    <property type="entry name" value="MYOSIN-LIKE PROTEIN"/>
    <property type="match status" value="1"/>
</dbReference>
<dbReference type="Proteomes" id="UP001515480">
    <property type="component" value="Unassembled WGS sequence"/>
</dbReference>
<feature type="region of interest" description="Actin-binding" evidence="6">
    <location>
        <begin position="972"/>
        <end position="994"/>
    </location>
</feature>
<feature type="region of interest" description="Disordered" evidence="7">
    <location>
        <begin position="408"/>
        <end position="429"/>
    </location>
</feature>
<dbReference type="PROSITE" id="PS51456">
    <property type="entry name" value="MYOSIN_MOTOR"/>
    <property type="match status" value="1"/>
</dbReference>
<dbReference type="InterPro" id="IPR036770">
    <property type="entry name" value="Ankyrin_rpt-contain_sf"/>
</dbReference>
<dbReference type="GO" id="GO:0005737">
    <property type="term" value="C:cytoplasm"/>
    <property type="evidence" value="ECO:0007669"/>
    <property type="project" value="TreeGrafter"/>
</dbReference>
<dbReference type="InterPro" id="IPR000048">
    <property type="entry name" value="IQ_motif_EF-hand-BS"/>
</dbReference>
<feature type="compositionally biased region" description="Basic and acidic residues" evidence="7">
    <location>
        <begin position="909"/>
        <end position="938"/>
    </location>
</feature>
<keyword evidence="3 6" id="KW-0518">Myosin</keyword>
<comment type="caution">
    <text evidence="9">The sequence shown here is derived from an EMBL/GenBank/DDBJ whole genome shotgun (WGS) entry which is preliminary data.</text>
</comment>
<dbReference type="InterPro" id="IPR001611">
    <property type="entry name" value="Leu-rich_rpt"/>
</dbReference>
<keyword evidence="10" id="KW-1185">Reference proteome</keyword>
<organism evidence="9 10">
    <name type="scientific">Prymnesium parvum</name>
    <name type="common">Toxic golden alga</name>
    <dbReference type="NCBI Taxonomy" id="97485"/>
    <lineage>
        <taxon>Eukaryota</taxon>
        <taxon>Haptista</taxon>
        <taxon>Haptophyta</taxon>
        <taxon>Prymnesiophyceae</taxon>
        <taxon>Prymnesiales</taxon>
        <taxon>Prymnesiaceae</taxon>
        <taxon>Prymnesium</taxon>
    </lineage>
</organism>
<evidence type="ECO:0000256" key="6">
    <source>
        <dbReference type="PROSITE-ProRule" id="PRU00782"/>
    </source>
</evidence>
<dbReference type="PRINTS" id="PR00193">
    <property type="entry name" value="MYOSINHEAVY"/>
</dbReference>
<dbReference type="SUPFAM" id="SSF48403">
    <property type="entry name" value="Ankyrin repeat"/>
    <property type="match status" value="1"/>
</dbReference>
<dbReference type="Gene3D" id="1.20.58.530">
    <property type="match status" value="1"/>
</dbReference>
<dbReference type="PANTHER" id="PTHR13140">
    <property type="entry name" value="MYOSIN"/>
    <property type="match status" value="1"/>
</dbReference>